<evidence type="ECO:0000259" key="3">
    <source>
        <dbReference type="PROSITE" id="PS51194"/>
    </source>
</evidence>
<dbReference type="InterPro" id="IPR001650">
    <property type="entry name" value="Helicase_C-like"/>
</dbReference>
<feature type="domain" description="Helicase ATP-binding" evidence="2">
    <location>
        <begin position="547"/>
        <end position="708"/>
    </location>
</feature>
<dbReference type="Pfam" id="PF00176">
    <property type="entry name" value="SNF2-rel_dom"/>
    <property type="match status" value="1"/>
</dbReference>
<dbReference type="CDD" id="cd18012">
    <property type="entry name" value="DEXQc_arch_SWI2_SNF2"/>
    <property type="match status" value="1"/>
</dbReference>
<dbReference type="Gene3D" id="3.40.50.300">
    <property type="entry name" value="P-loop containing nucleotide triphosphate hydrolases"/>
    <property type="match status" value="1"/>
</dbReference>
<dbReference type="InterPro" id="IPR022138">
    <property type="entry name" value="DUF3670"/>
</dbReference>
<dbReference type="Gene3D" id="3.40.50.10810">
    <property type="entry name" value="Tandem AAA-ATPase domain"/>
    <property type="match status" value="1"/>
</dbReference>
<keyword evidence="1" id="KW-0378">Hydrolase</keyword>
<evidence type="ECO:0000313" key="5">
    <source>
        <dbReference type="Proteomes" id="UP001649381"/>
    </source>
</evidence>
<dbReference type="InterPro" id="IPR000330">
    <property type="entry name" value="SNF2_N"/>
</dbReference>
<keyword evidence="4" id="KW-0547">Nucleotide-binding</keyword>
<dbReference type="InterPro" id="IPR027417">
    <property type="entry name" value="P-loop_NTPase"/>
</dbReference>
<dbReference type="SMART" id="SM00490">
    <property type="entry name" value="HELICc"/>
    <property type="match status" value="1"/>
</dbReference>
<dbReference type="RefSeq" id="WP_236332792.1">
    <property type="nucleotide sequence ID" value="NZ_JAKIJS010000001.1"/>
</dbReference>
<dbReference type="Proteomes" id="UP001649381">
    <property type="component" value="Unassembled WGS sequence"/>
</dbReference>
<accession>A0ABS9GZW6</accession>
<gene>
    <name evidence="4" type="ORF">L2716_06140</name>
</gene>
<organism evidence="4 5">
    <name type="scientific">Pseudalkalibacillus berkeleyi</name>
    <dbReference type="NCBI Taxonomy" id="1069813"/>
    <lineage>
        <taxon>Bacteria</taxon>
        <taxon>Bacillati</taxon>
        <taxon>Bacillota</taxon>
        <taxon>Bacilli</taxon>
        <taxon>Bacillales</taxon>
        <taxon>Fictibacillaceae</taxon>
        <taxon>Pseudalkalibacillus</taxon>
    </lineage>
</organism>
<proteinExistence type="predicted"/>
<dbReference type="SMART" id="SM00487">
    <property type="entry name" value="DEXDc"/>
    <property type="match status" value="1"/>
</dbReference>
<keyword evidence="5" id="KW-1185">Reference proteome</keyword>
<keyword evidence="4" id="KW-0067">ATP-binding</keyword>
<dbReference type="InterPro" id="IPR014001">
    <property type="entry name" value="Helicase_ATP-bd"/>
</dbReference>
<dbReference type="EMBL" id="JAKIJS010000001">
    <property type="protein sequence ID" value="MCF6137306.1"/>
    <property type="molecule type" value="Genomic_DNA"/>
</dbReference>
<dbReference type="PROSITE" id="PS51194">
    <property type="entry name" value="HELICASE_CTER"/>
    <property type="match status" value="1"/>
</dbReference>
<sequence>MLTYYHLQMTFIPSLDERGKFLIWVTKPSGEPISIQPSRLHWLLGESNLSHVFTSENEATKTLMVDWDEEHYEVEGVLVDMWRVYLFLQNPTAHSMVGSFYFGESFVYWETVARSIKSLIRAGQYFPTIYEISKEKRHYAYAQWMISRHSIEQRTMSDWLKSASPLIFSFEHLSTFPIREWQNLMLDIWADQVIKVHITSGPEIGLDGITEEHSEVMISWERALTNANASFFQIFEKKSDIQKLHVLIREVRKWHEPISTDRYRSLEKGLVNFKQQFIQTGFSVQGLNINCFPTNDEEMRSWGLQISVEGEYEESLLQLPIDDSRITRSHIKNWVDDRINYLVQMDDTLYQSQRMLRQSGSIEISLDTLRSLHENMSVLKSMNIHLTFPEGLSLQSFDREDVQVSLKVNNDHGDGVGLSSLLNFNWKIAIGDIEMSVEEFKRLVYRRQYIIQKDDAWVMLPQDKIEEIFHEMNELEPIVRSRASFSTLVGVSAKNKDFQSEIDLDIDREVKDYLDHFLSPTEEQYHVPDNFQGELRPYQKKGYQWMRSHRDKRIGVCLADDMGLGKTIQAITYLLDVEKQATPHLIICPTSVLGNWKQEVKRFAPSLNVHLHHGAERSKDIDEFQNTIKDKDVVITSYALLLRDSQLFAELNWNAVILDEAQMIKNPSTKQSRLVRSLSSIHRIALTGTPMENRLEELWSISDFLNPGYLGNRSTFNQQFIRPIEKKGQKERVEVLKRLIQPFLLRRSKQQTSIVEELPEKTEAKIHCQLTKEQASLYQMVVDQIREKLQSTTGMERRGTILGGITKLKQVCNHPSLLTWDEPVASQSGKIAKFLEILDTNMKDGEKALVFTQYVKMGDLLKNLMEKESKDTTVFFLHGGIPSQKREQMLKKFRDTQSKRCIFILSIKAGGVGLNLTEANHVIHMDRWWNPAVENQATDRAFRIGQEQNVSVYKMITVGTLEEGIDKLIDRKSKLTSQIVSHDDQWVTEMSDKELIDLIQLREKVLYS</sequence>
<evidence type="ECO:0000259" key="2">
    <source>
        <dbReference type="PROSITE" id="PS51192"/>
    </source>
</evidence>
<dbReference type="GO" id="GO:0004386">
    <property type="term" value="F:helicase activity"/>
    <property type="evidence" value="ECO:0007669"/>
    <property type="project" value="UniProtKB-KW"/>
</dbReference>
<protein>
    <submittedName>
        <fullName evidence="4">DEAD/DEAH box helicase</fullName>
    </submittedName>
</protein>
<dbReference type="CDD" id="cd18793">
    <property type="entry name" value="SF2_C_SNF"/>
    <property type="match status" value="1"/>
</dbReference>
<evidence type="ECO:0000313" key="4">
    <source>
        <dbReference type="EMBL" id="MCF6137306.1"/>
    </source>
</evidence>
<comment type="caution">
    <text evidence="4">The sequence shown here is derived from an EMBL/GenBank/DDBJ whole genome shotgun (WGS) entry which is preliminary data.</text>
</comment>
<feature type="domain" description="Helicase C-terminal" evidence="3">
    <location>
        <begin position="830"/>
        <end position="996"/>
    </location>
</feature>
<keyword evidence="4" id="KW-0347">Helicase</keyword>
<dbReference type="InterPro" id="IPR049730">
    <property type="entry name" value="SNF2/RAD54-like_C"/>
</dbReference>
<dbReference type="InterPro" id="IPR038718">
    <property type="entry name" value="SNF2-like_sf"/>
</dbReference>
<dbReference type="Pfam" id="PF00271">
    <property type="entry name" value="Helicase_C"/>
    <property type="match status" value="1"/>
</dbReference>
<dbReference type="PANTHER" id="PTHR10799">
    <property type="entry name" value="SNF2/RAD54 HELICASE FAMILY"/>
    <property type="match status" value="1"/>
</dbReference>
<dbReference type="Pfam" id="PF12419">
    <property type="entry name" value="DUF3670"/>
    <property type="match status" value="1"/>
</dbReference>
<reference evidence="4 5" key="1">
    <citation type="submission" date="2022-01" db="EMBL/GenBank/DDBJ databases">
        <title>Alkalihalobacillus sp. EGI L200015, a novel bacterium isolated from a salt lake sediment.</title>
        <authorList>
            <person name="Gao L."/>
            <person name="Fang B.-Z."/>
            <person name="Li W.-J."/>
        </authorList>
    </citation>
    <scope>NUCLEOTIDE SEQUENCE [LARGE SCALE GENOMIC DNA]</scope>
    <source>
        <strain evidence="4 5">KCTC 12718</strain>
    </source>
</reference>
<dbReference type="PROSITE" id="PS51192">
    <property type="entry name" value="HELICASE_ATP_BIND_1"/>
    <property type="match status" value="1"/>
</dbReference>
<evidence type="ECO:0000256" key="1">
    <source>
        <dbReference type="ARBA" id="ARBA00022801"/>
    </source>
</evidence>
<dbReference type="SUPFAM" id="SSF52540">
    <property type="entry name" value="P-loop containing nucleoside triphosphate hydrolases"/>
    <property type="match status" value="2"/>
</dbReference>
<name>A0ABS9GZW6_9BACL</name>